<evidence type="ECO:0000313" key="2">
    <source>
        <dbReference type="Proteomes" id="UP000615446"/>
    </source>
</evidence>
<protein>
    <submittedName>
        <fullName evidence="1">Uncharacterized protein</fullName>
    </submittedName>
</protein>
<evidence type="ECO:0000313" key="1">
    <source>
        <dbReference type="EMBL" id="GES94777.1"/>
    </source>
</evidence>
<proteinExistence type="predicted"/>
<organism evidence="1 2">
    <name type="scientific">Rhizophagus clarus</name>
    <dbReference type="NCBI Taxonomy" id="94130"/>
    <lineage>
        <taxon>Eukaryota</taxon>
        <taxon>Fungi</taxon>
        <taxon>Fungi incertae sedis</taxon>
        <taxon>Mucoromycota</taxon>
        <taxon>Glomeromycotina</taxon>
        <taxon>Glomeromycetes</taxon>
        <taxon>Glomerales</taxon>
        <taxon>Glomeraceae</taxon>
        <taxon>Rhizophagus</taxon>
    </lineage>
</organism>
<name>A0A8H3QX81_9GLOM</name>
<comment type="caution">
    <text evidence="1">The sequence shown here is derived from an EMBL/GenBank/DDBJ whole genome shotgun (WGS) entry which is preliminary data.</text>
</comment>
<sequence>MFHYFAFLNDLFSDLNAQELLFLISGLDTEVILQNIKSVKVLKTILKNINYNVEVLNIRKINLIQDFLMEI</sequence>
<accession>A0A8H3QX81</accession>
<gene>
    <name evidence="1" type="ORF">RCL2_002148300</name>
</gene>
<dbReference type="EMBL" id="BLAL01000239">
    <property type="protein sequence ID" value="GES94777.1"/>
    <property type="molecule type" value="Genomic_DNA"/>
</dbReference>
<dbReference type="Proteomes" id="UP000615446">
    <property type="component" value="Unassembled WGS sequence"/>
</dbReference>
<dbReference type="AlphaFoldDB" id="A0A8H3QX81"/>
<reference evidence="1" key="1">
    <citation type="submission" date="2019-10" db="EMBL/GenBank/DDBJ databases">
        <title>Conservation and host-specific expression of non-tandemly repeated heterogenous ribosome RNA gene in arbuscular mycorrhizal fungi.</title>
        <authorList>
            <person name="Maeda T."/>
            <person name="Kobayashi Y."/>
            <person name="Nakagawa T."/>
            <person name="Ezawa T."/>
            <person name="Yamaguchi K."/>
            <person name="Bino T."/>
            <person name="Nishimoto Y."/>
            <person name="Shigenobu S."/>
            <person name="Kawaguchi M."/>
        </authorList>
    </citation>
    <scope>NUCLEOTIDE SEQUENCE</scope>
    <source>
        <strain evidence="1">HR1</strain>
    </source>
</reference>